<dbReference type="Pfam" id="PF04261">
    <property type="entry name" value="Dyp_perox_N"/>
    <property type="match status" value="1"/>
</dbReference>
<dbReference type="GO" id="GO:0004601">
    <property type="term" value="F:peroxidase activity"/>
    <property type="evidence" value="ECO:0007669"/>
    <property type="project" value="UniProtKB-KW"/>
</dbReference>
<dbReference type="EMBL" id="RPFW01000007">
    <property type="protein sequence ID" value="TVZ01099.1"/>
    <property type="molecule type" value="Genomic_DNA"/>
</dbReference>
<dbReference type="PROSITE" id="PS51404">
    <property type="entry name" value="DYP_PEROXIDASE"/>
    <property type="match status" value="1"/>
</dbReference>
<dbReference type="SUPFAM" id="SSF54909">
    <property type="entry name" value="Dimeric alpha+beta barrel"/>
    <property type="match status" value="1"/>
</dbReference>
<keyword evidence="3" id="KW-0349">Heme</keyword>
<evidence type="ECO:0000256" key="5">
    <source>
        <dbReference type="ARBA" id="ARBA00022729"/>
    </source>
</evidence>
<evidence type="ECO:0000313" key="12">
    <source>
        <dbReference type="EMBL" id="TVZ01099.1"/>
    </source>
</evidence>
<evidence type="ECO:0000256" key="3">
    <source>
        <dbReference type="ARBA" id="ARBA00022617"/>
    </source>
</evidence>
<protein>
    <submittedName>
        <fullName evidence="12">Dyp-type peroxidase</fullName>
    </submittedName>
</protein>
<dbReference type="InterPro" id="IPR006311">
    <property type="entry name" value="TAT_signal"/>
</dbReference>
<sequence length="412" mass="44595">MDLSRRKFLQGTATGAAGTALAGGVLIGGARADANAATQGTEVAEAASYPFHGEHQSGILTPGPSGKQAATCVAAFDVTAENKTALAELFQTITTRARFLAAGGTPPNLGVSQPPSDSDVLGPVVPSDGLTVAMSAGSTLFDDRFGLADRKPLKLKPLVAFPNDSPDPAWLHGDLVLQFSANHQDTVHHAIRDVLKHTRDGMQLRWKIEGYNSPPRPSGSGRNLLGFKDGTANPTGTLASSLIWVDDPKEPVWAIGGSYLVVRLIRMLVEFWDRVSINEQEGMFGRRRDTGAPLDGTNEFDTPDYKADPDGNVIPLDSHIRLANPRTAQTANQRLIRRSYNYDLGVDLNGNLQAGHIFIAYQQDLERQFETVQKRLVNEPLVDYVQPFGGGYFFTLPGVRSQSDWYGRTLLS</sequence>
<name>A0A6P2BPR8_9ACTN</name>
<comment type="cofactor">
    <cofactor evidence="1">
        <name>heme b</name>
        <dbReference type="ChEBI" id="CHEBI:60344"/>
    </cofactor>
</comment>
<dbReference type="AlphaFoldDB" id="A0A6P2BPR8"/>
<evidence type="ECO:0000256" key="6">
    <source>
        <dbReference type="ARBA" id="ARBA00023002"/>
    </source>
</evidence>
<dbReference type="GO" id="GO:0046872">
    <property type="term" value="F:metal ion binding"/>
    <property type="evidence" value="ECO:0007669"/>
    <property type="project" value="UniProtKB-KW"/>
</dbReference>
<gene>
    <name evidence="12" type="ORF">EAS64_32920</name>
</gene>
<dbReference type="GO" id="GO:0005829">
    <property type="term" value="C:cytosol"/>
    <property type="evidence" value="ECO:0007669"/>
    <property type="project" value="TreeGrafter"/>
</dbReference>
<feature type="domain" description="Dyp-type peroxidase N-terminal" evidence="10">
    <location>
        <begin position="56"/>
        <end position="212"/>
    </location>
</feature>
<dbReference type="NCBIfam" id="TIGR01413">
    <property type="entry name" value="Dyp_perox_fam"/>
    <property type="match status" value="1"/>
</dbReference>
<keyword evidence="13" id="KW-1185">Reference proteome</keyword>
<dbReference type="OrthoDB" id="9781066at2"/>
<accession>A0A6P2BPR8</accession>
<evidence type="ECO:0000256" key="1">
    <source>
        <dbReference type="ARBA" id="ARBA00001970"/>
    </source>
</evidence>
<keyword evidence="7" id="KW-0408">Iron</keyword>
<evidence type="ECO:0000256" key="7">
    <source>
        <dbReference type="ARBA" id="ARBA00023004"/>
    </source>
</evidence>
<dbReference type="PROSITE" id="PS51318">
    <property type="entry name" value="TAT"/>
    <property type="match status" value="1"/>
</dbReference>
<dbReference type="Proteomes" id="UP000460272">
    <property type="component" value="Unassembled WGS sequence"/>
</dbReference>
<dbReference type="NCBIfam" id="TIGR01409">
    <property type="entry name" value="TAT_signal_seq"/>
    <property type="match status" value="1"/>
</dbReference>
<organism evidence="12 13">
    <name type="scientific">Trebonia kvetii</name>
    <dbReference type="NCBI Taxonomy" id="2480626"/>
    <lineage>
        <taxon>Bacteria</taxon>
        <taxon>Bacillati</taxon>
        <taxon>Actinomycetota</taxon>
        <taxon>Actinomycetes</taxon>
        <taxon>Streptosporangiales</taxon>
        <taxon>Treboniaceae</taxon>
        <taxon>Trebonia</taxon>
    </lineage>
</organism>
<keyword evidence="5" id="KW-0732">Signal</keyword>
<proteinExistence type="inferred from homology"/>
<dbReference type="InterPro" id="IPR048328">
    <property type="entry name" value="Dyp_perox_C"/>
</dbReference>
<dbReference type="InterPro" id="IPR006314">
    <property type="entry name" value="Dyp_peroxidase"/>
</dbReference>
<evidence type="ECO:0000259" key="11">
    <source>
        <dbReference type="Pfam" id="PF20628"/>
    </source>
</evidence>
<dbReference type="PANTHER" id="PTHR30521:SF4">
    <property type="entry name" value="DEFERROCHELATASE"/>
    <property type="match status" value="1"/>
</dbReference>
<dbReference type="InterPro" id="IPR048327">
    <property type="entry name" value="Dyp_perox_N"/>
</dbReference>
<keyword evidence="2 12" id="KW-0575">Peroxidase</keyword>
<evidence type="ECO:0000259" key="10">
    <source>
        <dbReference type="Pfam" id="PF04261"/>
    </source>
</evidence>
<keyword evidence="4" id="KW-0479">Metal-binding</keyword>
<dbReference type="InterPro" id="IPR019546">
    <property type="entry name" value="TAT_signal_bac_arc"/>
</dbReference>
<reference evidence="12 13" key="1">
    <citation type="submission" date="2018-11" db="EMBL/GenBank/DDBJ databases">
        <title>Trebonia kvetii gen.nov., sp.nov., a novel acidophilic actinobacterium, and proposal of the new actinobacterial family Treboniaceae fam. nov.</title>
        <authorList>
            <person name="Rapoport D."/>
            <person name="Sagova-Mareckova M."/>
            <person name="Sedlacek I."/>
            <person name="Provaznik J."/>
            <person name="Kralova S."/>
            <person name="Pavlinic D."/>
            <person name="Benes V."/>
            <person name="Kopecky J."/>
        </authorList>
    </citation>
    <scope>NUCLEOTIDE SEQUENCE [LARGE SCALE GENOMIC DNA]</scope>
    <source>
        <strain evidence="12 13">15Tr583</strain>
    </source>
</reference>
<feature type="region of interest" description="Disordered" evidence="9">
    <location>
        <begin position="288"/>
        <end position="308"/>
    </location>
</feature>
<keyword evidence="6" id="KW-0560">Oxidoreductase</keyword>
<evidence type="ECO:0000256" key="8">
    <source>
        <dbReference type="ARBA" id="ARBA00025737"/>
    </source>
</evidence>
<dbReference type="PANTHER" id="PTHR30521">
    <property type="entry name" value="DEFERROCHELATASE/PEROXIDASE"/>
    <property type="match status" value="1"/>
</dbReference>
<evidence type="ECO:0000256" key="2">
    <source>
        <dbReference type="ARBA" id="ARBA00022559"/>
    </source>
</evidence>
<dbReference type="RefSeq" id="WP_145859404.1">
    <property type="nucleotide sequence ID" value="NZ_RPFW01000007.1"/>
</dbReference>
<evidence type="ECO:0000256" key="9">
    <source>
        <dbReference type="SAM" id="MobiDB-lite"/>
    </source>
</evidence>
<evidence type="ECO:0000256" key="4">
    <source>
        <dbReference type="ARBA" id="ARBA00022723"/>
    </source>
</evidence>
<dbReference type="InterPro" id="IPR011008">
    <property type="entry name" value="Dimeric_a/b-barrel"/>
</dbReference>
<feature type="domain" description="Dyp-type peroxidase C-terminal" evidence="11">
    <location>
        <begin position="222"/>
        <end position="399"/>
    </location>
</feature>
<comment type="similarity">
    <text evidence="8">Belongs to the DyP-type peroxidase family.</text>
</comment>
<comment type="caution">
    <text evidence="12">The sequence shown here is derived from an EMBL/GenBank/DDBJ whole genome shotgun (WGS) entry which is preliminary data.</text>
</comment>
<dbReference type="Pfam" id="PF20628">
    <property type="entry name" value="Dyp_perox_C"/>
    <property type="match status" value="1"/>
</dbReference>
<dbReference type="GO" id="GO:0020037">
    <property type="term" value="F:heme binding"/>
    <property type="evidence" value="ECO:0007669"/>
    <property type="project" value="InterPro"/>
</dbReference>
<evidence type="ECO:0000313" key="13">
    <source>
        <dbReference type="Proteomes" id="UP000460272"/>
    </source>
</evidence>